<reference evidence="3 4" key="1">
    <citation type="submission" date="2017-12" db="EMBL/GenBank/DDBJ databases">
        <title>Sequencing, de novo assembly and annotation of complete genome of a new Thraustochytrid species, strain FCC1311.</title>
        <authorList>
            <person name="Sedici K."/>
            <person name="Godart F."/>
            <person name="Aiese Cigliano R."/>
            <person name="Sanseverino W."/>
            <person name="Barakat M."/>
            <person name="Ortet P."/>
            <person name="Marechal E."/>
            <person name="Cagnac O."/>
            <person name="Amato A."/>
        </authorList>
    </citation>
    <scope>NUCLEOTIDE SEQUENCE [LARGE SCALE GENOMIC DNA]</scope>
</reference>
<organism evidence="3 4">
    <name type="scientific">Hondaea fermentalgiana</name>
    <dbReference type="NCBI Taxonomy" id="2315210"/>
    <lineage>
        <taxon>Eukaryota</taxon>
        <taxon>Sar</taxon>
        <taxon>Stramenopiles</taxon>
        <taxon>Bigyra</taxon>
        <taxon>Labyrinthulomycetes</taxon>
        <taxon>Thraustochytrida</taxon>
        <taxon>Thraustochytriidae</taxon>
        <taxon>Hondaea</taxon>
    </lineage>
</organism>
<comment type="caution">
    <text evidence="3">The sequence shown here is derived from an EMBL/GenBank/DDBJ whole genome shotgun (WGS) entry which is preliminary data.</text>
</comment>
<protein>
    <recommendedName>
        <fullName evidence="2">VWFA domain-containing protein</fullName>
    </recommendedName>
</protein>
<dbReference type="InParanoid" id="A0A2R5GIB0"/>
<keyword evidence="4" id="KW-1185">Reference proteome</keyword>
<dbReference type="Proteomes" id="UP000241890">
    <property type="component" value="Unassembled WGS sequence"/>
</dbReference>
<dbReference type="InterPro" id="IPR036465">
    <property type="entry name" value="vWFA_dom_sf"/>
</dbReference>
<feature type="region of interest" description="Disordered" evidence="1">
    <location>
        <begin position="409"/>
        <end position="454"/>
    </location>
</feature>
<dbReference type="Gene3D" id="3.40.50.410">
    <property type="entry name" value="von Willebrand factor, type A domain"/>
    <property type="match status" value="1"/>
</dbReference>
<name>A0A2R5GIB0_9STRA</name>
<evidence type="ECO:0000313" key="3">
    <source>
        <dbReference type="EMBL" id="GBG30636.1"/>
    </source>
</evidence>
<accession>A0A2R5GIB0</accession>
<gene>
    <name evidence="3" type="ORF">FCC1311_068562</name>
</gene>
<feature type="compositionally biased region" description="Basic and acidic residues" evidence="1">
    <location>
        <begin position="409"/>
        <end position="444"/>
    </location>
</feature>
<dbReference type="PROSITE" id="PS50234">
    <property type="entry name" value="VWFA"/>
    <property type="match status" value="1"/>
</dbReference>
<dbReference type="SUPFAM" id="SSF53300">
    <property type="entry name" value="vWA-like"/>
    <property type="match status" value="1"/>
</dbReference>
<proteinExistence type="predicted"/>
<sequence length="658" mass="73564">MPGFVRNGLDENEAEVSASSDVFLRFAASFERRIRMGPDELTVGMEYQLAKYAASNAAYAVVWFMDFSGSMWGQSEAKAKEQFASWIDGLDLKKDVIYCAVVKFENCASRVSDGFVRLTKESAQVLVEAVNELEADGGTSMSGTLDVLREMEAELAADLATKEIDPPQRLEFHVTSDGEVHDGESALEAFRKTKDEMRALRDTSRQSNQDDDEEDQVPTRIFAGCDLHAYAINADDGAMKFFRQLVELVSGTLTLPDGTQEMIGTARQVDGSNWNSTLYLEIPESARNDVSFNLPVLQRRLPKDFKVEELTETYCEIDLPKGERESGRTFSVPILLTTEVDTCVNNFHFCTARIATMRGGSSLSKGRKRGQRGEVINRTDELVLELCTTRMYPPNAARKRPARVRAIERREDTKEEAHKQSKNLENDESPRTREGAKRSLRDQTDPTEEDEEAVKYAEVQTTIQLIDHALRQLDRDMSSFTNKDAAHLLYRTFVAIDTMQIPADLAKVVSSKSFINMLRPRPLFPFATERRPTVMGNVAKKTKTVQRGLLTMLTRNIDRMLSSDRKDEKPDANKLVDELVFRESLRRRIKSVLRKREKCHCDAQCSCGGKNGGCLGDCGCADTASQFGDNTASDGIVAVHVMPAISEDQEPSSIDATA</sequence>
<dbReference type="InterPro" id="IPR002035">
    <property type="entry name" value="VWF_A"/>
</dbReference>
<feature type="domain" description="VWFA" evidence="2">
    <location>
        <begin position="60"/>
        <end position="290"/>
    </location>
</feature>
<dbReference type="EMBL" id="BEYU01000080">
    <property type="protein sequence ID" value="GBG30636.1"/>
    <property type="molecule type" value="Genomic_DNA"/>
</dbReference>
<evidence type="ECO:0000259" key="2">
    <source>
        <dbReference type="PROSITE" id="PS50234"/>
    </source>
</evidence>
<evidence type="ECO:0000313" key="4">
    <source>
        <dbReference type="Proteomes" id="UP000241890"/>
    </source>
</evidence>
<dbReference type="AlphaFoldDB" id="A0A2R5GIB0"/>
<evidence type="ECO:0000256" key="1">
    <source>
        <dbReference type="SAM" id="MobiDB-lite"/>
    </source>
</evidence>